<dbReference type="SUPFAM" id="SSF48452">
    <property type="entry name" value="TPR-like"/>
    <property type="match status" value="1"/>
</dbReference>
<dbReference type="RefSeq" id="WP_382378917.1">
    <property type="nucleotide sequence ID" value="NZ_JBHRZI010000036.1"/>
</dbReference>
<sequence length="192" mass="20820">MSLFEKSVNALVAKASTHAAAGHHHKALKLNVRALKLLDAAVRTDPTGIARIANQPAAARLHYDQAALHHNLGAGEEAVRAARTAEHLYTDIDPTHGNPAEVEAVVRQFRSAHPGDTESFEELIGNAANSRSQLAWMLACHHGSKAADAVERLAANAVRTYEELIRVSRTYGPDDLRLVVAQTAQAHELLRR</sequence>
<reference evidence="2" key="1">
    <citation type="journal article" date="2019" name="Int. J. Syst. Evol. Microbiol.">
        <title>The Global Catalogue of Microorganisms (GCM) 10K type strain sequencing project: providing services to taxonomists for standard genome sequencing and annotation.</title>
        <authorList>
            <consortium name="The Broad Institute Genomics Platform"/>
            <consortium name="The Broad Institute Genome Sequencing Center for Infectious Disease"/>
            <person name="Wu L."/>
            <person name="Ma J."/>
        </authorList>
    </citation>
    <scope>NUCLEOTIDE SEQUENCE [LARGE SCALE GENOMIC DNA]</scope>
    <source>
        <strain evidence="2">CGMCC 4.7405</strain>
    </source>
</reference>
<protein>
    <recommendedName>
        <fullName evidence="3">Tetratricopeptide repeat-containing protein</fullName>
    </recommendedName>
</protein>
<dbReference type="Gene3D" id="1.25.40.10">
    <property type="entry name" value="Tetratricopeptide repeat domain"/>
    <property type="match status" value="1"/>
</dbReference>
<gene>
    <name evidence="1" type="ORF">ACFOWZ_38665</name>
</gene>
<organism evidence="1 2">
    <name type="scientific">Lentzea rhizosphaerae</name>
    <dbReference type="NCBI Taxonomy" id="2041025"/>
    <lineage>
        <taxon>Bacteria</taxon>
        <taxon>Bacillati</taxon>
        <taxon>Actinomycetota</taxon>
        <taxon>Actinomycetes</taxon>
        <taxon>Pseudonocardiales</taxon>
        <taxon>Pseudonocardiaceae</taxon>
        <taxon>Lentzea</taxon>
    </lineage>
</organism>
<keyword evidence="2" id="KW-1185">Reference proteome</keyword>
<dbReference type="InterPro" id="IPR011990">
    <property type="entry name" value="TPR-like_helical_dom_sf"/>
</dbReference>
<name>A0ABV8C5V9_9PSEU</name>
<comment type="caution">
    <text evidence="1">The sequence shown here is derived from an EMBL/GenBank/DDBJ whole genome shotgun (WGS) entry which is preliminary data.</text>
</comment>
<accession>A0ABV8C5V9</accession>
<evidence type="ECO:0000313" key="1">
    <source>
        <dbReference type="EMBL" id="MFC3897433.1"/>
    </source>
</evidence>
<dbReference type="EMBL" id="JBHRZI010000036">
    <property type="protein sequence ID" value="MFC3897433.1"/>
    <property type="molecule type" value="Genomic_DNA"/>
</dbReference>
<proteinExistence type="predicted"/>
<evidence type="ECO:0008006" key="3">
    <source>
        <dbReference type="Google" id="ProtNLM"/>
    </source>
</evidence>
<dbReference type="Proteomes" id="UP001595690">
    <property type="component" value="Unassembled WGS sequence"/>
</dbReference>
<evidence type="ECO:0000313" key="2">
    <source>
        <dbReference type="Proteomes" id="UP001595690"/>
    </source>
</evidence>